<dbReference type="Pfam" id="PF00698">
    <property type="entry name" value="Acyl_transf_1"/>
    <property type="match status" value="3"/>
</dbReference>
<evidence type="ECO:0000256" key="1">
    <source>
        <dbReference type="ARBA" id="ARBA00022450"/>
    </source>
</evidence>
<dbReference type="Pfam" id="PF16197">
    <property type="entry name" value="KAsynt_C_assoc"/>
    <property type="match status" value="1"/>
</dbReference>
<dbReference type="InterPro" id="IPR032821">
    <property type="entry name" value="PKS_assoc"/>
</dbReference>
<gene>
    <name evidence="6" type="ordered locus">MYSTI_04973</name>
</gene>
<proteinExistence type="predicted"/>
<dbReference type="GO" id="GO:0004312">
    <property type="term" value="F:fatty acid synthase activity"/>
    <property type="evidence" value="ECO:0007669"/>
    <property type="project" value="TreeGrafter"/>
</dbReference>
<organism evidence="6 7">
    <name type="scientific">Myxococcus stipitatus (strain DSM 14675 / JCM 12634 / Mx s8)</name>
    <dbReference type="NCBI Taxonomy" id="1278073"/>
    <lineage>
        <taxon>Bacteria</taxon>
        <taxon>Pseudomonadati</taxon>
        <taxon>Myxococcota</taxon>
        <taxon>Myxococcia</taxon>
        <taxon>Myxococcales</taxon>
        <taxon>Cystobacterineae</taxon>
        <taxon>Myxococcaceae</taxon>
        <taxon>Myxococcus</taxon>
    </lineage>
</organism>
<dbReference type="Pfam" id="PF00109">
    <property type="entry name" value="ketoacyl-synt"/>
    <property type="match status" value="2"/>
</dbReference>
<dbReference type="SUPFAM" id="SSF52151">
    <property type="entry name" value="FabD/lysophospholipase-like"/>
    <property type="match status" value="3"/>
</dbReference>
<keyword evidence="3" id="KW-0808">Transferase</keyword>
<reference evidence="6 7" key="1">
    <citation type="journal article" date="2013" name="Genome Announc.">
        <title>Complete genome sequence of Myxococcus stipitatus strain DSM 14675, a fruiting myxobacterium.</title>
        <authorList>
            <person name="Huntley S."/>
            <person name="Kneip S."/>
            <person name="Treuner-Lange A."/>
            <person name="Sogaard-Andersen L."/>
        </authorList>
    </citation>
    <scope>NUCLEOTIDE SEQUENCE [LARGE SCALE GENOMIC DNA]</scope>
    <source>
        <strain evidence="7">DSM 14675 / JCM 12634 / Mx s8</strain>
    </source>
</reference>
<dbReference type="SUPFAM" id="SSF47336">
    <property type="entry name" value="ACP-like"/>
    <property type="match status" value="1"/>
</dbReference>
<evidence type="ECO:0000313" key="7">
    <source>
        <dbReference type="Proteomes" id="UP000011131"/>
    </source>
</evidence>
<dbReference type="Pfam" id="PF00550">
    <property type="entry name" value="PP-binding"/>
    <property type="match status" value="1"/>
</dbReference>
<dbReference type="SMART" id="SM00823">
    <property type="entry name" value="PKS_PP"/>
    <property type="match status" value="1"/>
</dbReference>
<keyword evidence="7" id="KW-1185">Reference proteome</keyword>
<evidence type="ECO:0000313" key="6">
    <source>
        <dbReference type="EMBL" id="AGC46261.1"/>
    </source>
</evidence>
<keyword evidence="2" id="KW-0597">Phosphoprotein</keyword>
<dbReference type="EMBL" id="CP004025">
    <property type="protein sequence ID" value="AGC46261.1"/>
    <property type="molecule type" value="Genomic_DNA"/>
</dbReference>
<dbReference type="OrthoDB" id="9778690at2"/>
<dbReference type="PANTHER" id="PTHR43775:SF37">
    <property type="entry name" value="SI:DKEY-61P9.11"/>
    <property type="match status" value="1"/>
</dbReference>
<dbReference type="InterPro" id="IPR001227">
    <property type="entry name" value="Ac_transferase_dom_sf"/>
</dbReference>
<evidence type="ECO:0000256" key="3">
    <source>
        <dbReference type="ARBA" id="ARBA00022679"/>
    </source>
</evidence>
<dbReference type="InterPro" id="IPR014043">
    <property type="entry name" value="Acyl_transferase_dom"/>
</dbReference>
<dbReference type="GO" id="GO:0005886">
    <property type="term" value="C:plasma membrane"/>
    <property type="evidence" value="ECO:0007669"/>
    <property type="project" value="TreeGrafter"/>
</dbReference>
<evidence type="ECO:0000256" key="4">
    <source>
        <dbReference type="ARBA" id="ARBA00054155"/>
    </source>
</evidence>
<dbReference type="Gene3D" id="3.40.47.10">
    <property type="match status" value="3"/>
</dbReference>
<dbReference type="InterPro" id="IPR014030">
    <property type="entry name" value="Ketoacyl_synth_N"/>
</dbReference>
<dbReference type="InterPro" id="IPR009081">
    <property type="entry name" value="PP-bd_ACP"/>
</dbReference>
<dbReference type="InterPro" id="IPR016039">
    <property type="entry name" value="Thiolase-like"/>
</dbReference>
<dbReference type="Pfam" id="PF22621">
    <property type="entry name" value="CurL-like_PKS_C"/>
    <property type="match status" value="1"/>
</dbReference>
<feature type="domain" description="Ketosynthase family 3 (KS3)" evidence="5">
    <location>
        <begin position="948"/>
        <end position="1376"/>
    </location>
</feature>
<dbReference type="KEGG" id="msd:MYSTI_04973"/>
<sequence length="1878" mass="200276">MQEGACSAEREDREWMALIGLSYRAASAPREVDVFDAHAFGITPEEAGALGPWRRLMLELSWEALEDAGIAPRSLRGTRTGVFASVSSADAAGPSFQTDSGSAGGLVARCVSGCLGFAGPSLVMDQALHEACRSMRGGTSTLALVEAVPLNPAHPRHGAGVVVLKPLPRALADGDSIYCVVREGQGSADGAVGISELIERALTLRGKRRPRGRLPERPGVVVQEHRPSSCPVSWPVRREAGRSPPKVAFVFAGAGSAWWGMARDLMGTEPVFRASFEACDAAFQPLGGWSLVDALFAPMAGSKLDRGAVQLPVVLGVQVSLAALWRDWGIEPSAVMGFSAGEWAAAHVAGILSLEESFALTHHFLEVMREAFGGVAMAVVGLPAADVEQGLAPYAGRVAIASENSPRSTGIGGEPAALQELTSRWLAEGVFARRVDIDVAGHLPPFEPFLARHLRECPELKPLPGRVLMMSTVTGAVADGASMGPSYWTDHIRKRVRFSSAVKALLESGHELFLDVNPHPIHARSVEENFMGRSDTAKVLASLQRGEASHATLHRALTALAERGCEVREERVRPRADTPATHEGPAELFVLSARTEPALREQARRTAEHLREQSRAALSDLCFTASQRRDHHEHRLALVAHSRSALAEGLEDFGRRGTPKLPWAQGVVRLGVSPRIGFVFSGLEGFPFRECARALMDEPRFREHFERCEQSVRALIGESLIQAVQSEQVRAEVELPLLFAFQVSLAALWSAWGIRPDAVVGHGVGEVSAAHLAGALSLDDALALLVGRTRDPAPQALLLPLYSSVRGGRLSALDLDSAHWRESLWRQRALFEPVIQAMLAEGVRGFVELAPDPVLSRMLSRTLEASSLPGTTALCSLRRDQPPRPTLLEALGTLHTMGREPMWKGLFPKGGHMTELPTYAWQRERLGSHADASSSTPVKGARVKPGGAEPIAVVGMSCRFPGGVRSPEDFWRLLAGGVNAVREVPSDRWDLDAWYDADPEAPGKMYSRHGGFLDDVDAFDASFFGISKAEARSMDPQQRMLLELSWEALESAGVAVERLQGTATGVFVGLCLSDYALLELNARDPRGINAYSGSGSVHSIAAGRIAYALGLEGPAVAVDTACSSSLVAAHLACQSLREGECDVALVGGASLLLSPRMSVYFSKLRVLSTDGACRAFDSAASGYVRGEGAGVVVLKRLSDALAEGAPILGVLRGSAVSQGGRSNGLTAPSGPSQERVIQRALRQGGVAPLDVGYVEAHGTGTSLGDSIEVEALTSVLAPGRPRSSPLRIGSVKTNLGHLEGAAGIASLLKVLLALRHRELPRSLHFETPSPYIPWAELPIEVVTEHQAWPAPEGGSRVAGVSSFGFSGTNAHLVVEEAPARPPRTEVPPEGPELLVLSARDPEALRESAERLHALLVDEGEGRAASLRDVCYSASCRRSHHEHRLAVVARSKQEAAVALEAFRRGVTPPSARAGFASRGGAPGVVFLFSGDEELWSDSASEALSEAPGLQDLLLSVDAVLNRLAGGPVIEKLRKDPGAFSASRVERLARFSLQLSLVARLRACGIEPDAVLGDGFGEVIAAHVAGVLSLEDAVHLLMAGVVGERVEVTAHLPTIPIYSSVTGARAVAGDFASDHWARHQDGRTRIESALAALEQDGLGTFVELSPAMLLAPVVQRCARHATVLPALREDASLRESLLSMLGGLFVAGVSPEWPRLFPEGGAWVPLPSYPWRKERYWVANPEPSLPLPEVVAGLVAAAPEAVRPAPPQALPPLHELVQLPAEQWRARVETFLQTEVALLLELPGGLPDARLPLVRFGFDSLMGMKLKARLSQSLGLTVSAVTLLSGLSLDGLVKLALESLAARPPSTEVAANDSMEEFRF</sequence>
<name>L7UBI2_MYXSD</name>
<dbReference type="GO" id="GO:0071770">
    <property type="term" value="P:DIM/DIP cell wall layer assembly"/>
    <property type="evidence" value="ECO:0007669"/>
    <property type="project" value="TreeGrafter"/>
</dbReference>
<evidence type="ECO:0000256" key="2">
    <source>
        <dbReference type="ARBA" id="ARBA00022553"/>
    </source>
</evidence>
<dbReference type="Gene3D" id="1.10.1200.10">
    <property type="entry name" value="ACP-like"/>
    <property type="match status" value="1"/>
</dbReference>
<dbReference type="SMART" id="SM00825">
    <property type="entry name" value="PKS_KS"/>
    <property type="match status" value="1"/>
</dbReference>
<dbReference type="InterPro" id="IPR020806">
    <property type="entry name" value="PKS_PP-bd"/>
</dbReference>
<dbReference type="Gene3D" id="3.40.366.10">
    <property type="entry name" value="Malonyl-Coenzyme A Acyl Carrier Protein, domain 2"/>
    <property type="match status" value="5"/>
</dbReference>
<dbReference type="InterPro" id="IPR016036">
    <property type="entry name" value="Malonyl_transacylase_ACP-bd"/>
</dbReference>
<dbReference type="InterPro" id="IPR050091">
    <property type="entry name" value="PKS_NRPS_Biosynth_Enz"/>
</dbReference>
<protein>
    <submittedName>
        <fullName evidence="6">Polyketide synthase</fullName>
    </submittedName>
</protein>
<dbReference type="GO" id="GO:0006633">
    <property type="term" value="P:fatty acid biosynthetic process"/>
    <property type="evidence" value="ECO:0007669"/>
    <property type="project" value="TreeGrafter"/>
</dbReference>
<dbReference type="Gene3D" id="3.30.70.3290">
    <property type="match status" value="5"/>
</dbReference>
<dbReference type="STRING" id="1278073.MYSTI_04973"/>
<dbReference type="PROSITE" id="PS52004">
    <property type="entry name" value="KS3_2"/>
    <property type="match status" value="1"/>
</dbReference>
<comment type="function">
    <text evidence="4">Involved in production of the polyketide antibiotic thailandamide.</text>
</comment>
<dbReference type="CDD" id="cd00833">
    <property type="entry name" value="PKS"/>
    <property type="match status" value="1"/>
</dbReference>
<dbReference type="HOGENOM" id="CLU_236262_0_0_7"/>
<keyword evidence="1" id="KW-0596">Phosphopantetheine</keyword>
<dbReference type="GO" id="GO:0005737">
    <property type="term" value="C:cytoplasm"/>
    <property type="evidence" value="ECO:0007669"/>
    <property type="project" value="TreeGrafter"/>
</dbReference>
<dbReference type="eggNOG" id="COG3321">
    <property type="taxonomic scope" value="Bacteria"/>
</dbReference>
<dbReference type="InterPro" id="IPR016035">
    <property type="entry name" value="Acyl_Trfase/lysoPLipase"/>
</dbReference>
<dbReference type="InterPro" id="IPR020841">
    <property type="entry name" value="PKS_Beta-ketoAc_synthase_dom"/>
</dbReference>
<dbReference type="SUPFAM" id="SSF55048">
    <property type="entry name" value="Probable ACP-binding domain of malonyl-CoA ACP transacylase"/>
    <property type="match status" value="1"/>
</dbReference>
<dbReference type="Proteomes" id="UP000011131">
    <property type="component" value="Chromosome"/>
</dbReference>
<dbReference type="SMART" id="SM00827">
    <property type="entry name" value="PKS_AT"/>
    <property type="match status" value="2"/>
</dbReference>
<dbReference type="InterPro" id="IPR014031">
    <property type="entry name" value="Ketoacyl_synth_C"/>
</dbReference>
<dbReference type="FunFam" id="3.40.47.10:FF:000019">
    <property type="entry name" value="Polyketide synthase type I"/>
    <property type="match status" value="1"/>
</dbReference>
<dbReference type="InterPro" id="IPR036736">
    <property type="entry name" value="ACP-like_sf"/>
</dbReference>
<dbReference type="PANTHER" id="PTHR43775">
    <property type="entry name" value="FATTY ACID SYNTHASE"/>
    <property type="match status" value="1"/>
</dbReference>
<accession>L7UBI2</accession>
<dbReference type="SUPFAM" id="SSF53901">
    <property type="entry name" value="Thiolase-like"/>
    <property type="match status" value="2"/>
</dbReference>
<evidence type="ECO:0000259" key="5">
    <source>
        <dbReference type="PROSITE" id="PS52004"/>
    </source>
</evidence>
<dbReference type="GO" id="GO:0031177">
    <property type="term" value="F:phosphopantetheine binding"/>
    <property type="evidence" value="ECO:0007669"/>
    <property type="project" value="InterPro"/>
</dbReference>
<dbReference type="PATRIC" id="fig|1278073.3.peg.5046"/>
<dbReference type="Pfam" id="PF02801">
    <property type="entry name" value="Ketoacyl-synt_C"/>
    <property type="match status" value="1"/>
</dbReference>